<organism evidence="3 4">
    <name type="scientific">Hymenobacter qilianensis</name>
    <dbReference type="NCBI Taxonomy" id="1385715"/>
    <lineage>
        <taxon>Bacteria</taxon>
        <taxon>Pseudomonadati</taxon>
        <taxon>Bacteroidota</taxon>
        <taxon>Cytophagia</taxon>
        <taxon>Cytophagales</taxon>
        <taxon>Hymenobacteraceae</taxon>
        <taxon>Hymenobacter</taxon>
    </lineage>
</organism>
<dbReference type="EMBL" id="CP060784">
    <property type="protein sequence ID" value="QNP50788.1"/>
    <property type="molecule type" value="Genomic_DNA"/>
</dbReference>
<gene>
    <name evidence="3" type="ORF">H9L05_11365</name>
</gene>
<reference evidence="3 4" key="1">
    <citation type="submission" date="2020-08" db="EMBL/GenBank/DDBJ databases">
        <title>Genome sequence of Hymenobacter qilianensis JCM 19763T.</title>
        <authorList>
            <person name="Hyun D.-W."/>
            <person name="Bae J.-W."/>
        </authorList>
    </citation>
    <scope>NUCLEOTIDE SEQUENCE [LARGE SCALE GENOMIC DNA]</scope>
    <source>
        <strain evidence="3 4">JCM 19763</strain>
    </source>
</reference>
<dbReference type="PROSITE" id="PS51782">
    <property type="entry name" value="LYSM"/>
    <property type="match status" value="2"/>
</dbReference>
<dbReference type="RefSeq" id="WP_187731104.1">
    <property type="nucleotide sequence ID" value="NZ_CP060784.1"/>
</dbReference>
<sequence length="152" mass="16047">MITETTEVLDVPASGQHIVQKSESLYSIARRYGLRPADLATWNNLPPNAALSLGQTLRVVPTAAAPALKPAAPATPSPAAPRPTTTPAKPAQAATTAPAATTGPIRHTVAAGESMYAISRKYGVTIKQIMEWNNKPDFNVRPGEVLTIRATK</sequence>
<feature type="domain" description="LysM" evidence="2">
    <location>
        <begin position="105"/>
        <end position="148"/>
    </location>
</feature>
<keyword evidence="4" id="KW-1185">Reference proteome</keyword>
<dbReference type="SMART" id="SM00257">
    <property type="entry name" value="LysM"/>
    <property type="match status" value="2"/>
</dbReference>
<feature type="compositionally biased region" description="Low complexity" evidence="1">
    <location>
        <begin position="82"/>
        <end position="104"/>
    </location>
</feature>
<proteinExistence type="predicted"/>
<protein>
    <submittedName>
        <fullName evidence="3">LysM peptidoglycan-binding domain-containing protein</fullName>
    </submittedName>
</protein>
<evidence type="ECO:0000313" key="4">
    <source>
        <dbReference type="Proteomes" id="UP000516093"/>
    </source>
</evidence>
<dbReference type="InterPro" id="IPR036779">
    <property type="entry name" value="LysM_dom_sf"/>
</dbReference>
<dbReference type="CDD" id="cd00118">
    <property type="entry name" value="LysM"/>
    <property type="match status" value="2"/>
</dbReference>
<dbReference type="Gene3D" id="3.10.350.10">
    <property type="entry name" value="LysM domain"/>
    <property type="match status" value="2"/>
</dbReference>
<dbReference type="KEGG" id="hqi:H9L05_11365"/>
<name>A0A7H0GR72_9BACT</name>
<dbReference type="PANTHER" id="PTHR33734:SF22">
    <property type="entry name" value="MEMBRANE-BOUND LYTIC MUREIN TRANSGLYCOSYLASE D"/>
    <property type="match status" value="1"/>
</dbReference>
<feature type="region of interest" description="Disordered" evidence="1">
    <location>
        <begin position="68"/>
        <end position="105"/>
    </location>
</feature>
<dbReference type="AlphaFoldDB" id="A0A7H0GR72"/>
<evidence type="ECO:0000256" key="1">
    <source>
        <dbReference type="SAM" id="MobiDB-lite"/>
    </source>
</evidence>
<feature type="domain" description="LysM" evidence="2">
    <location>
        <begin position="15"/>
        <end position="59"/>
    </location>
</feature>
<dbReference type="GO" id="GO:0008932">
    <property type="term" value="F:lytic endotransglycosylase activity"/>
    <property type="evidence" value="ECO:0007669"/>
    <property type="project" value="TreeGrafter"/>
</dbReference>
<evidence type="ECO:0000259" key="2">
    <source>
        <dbReference type="PROSITE" id="PS51782"/>
    </source>
</evidence>
<evidence type="ECO:0000313" key="3">
    <source>
        <dbReference type="EMBL" id="QNP50788.1"/>
    </source>
</evidence>
<accession>A0A7H0GR72</accession>
<dbReference type="Proteomes" id="UP000516093">
    <property type="component" value="Chromosome"/>
</dbReference>
<dbReference type="Pfam" id="PF01476">
    <property type="entry name" value="LysM"/>
    <property type="match status" value="2"/>
</dbReference>
<dbReference type="InterPro" id="IPR018392">
    <property type="entry name" value="LysM"/>
</dbReference>
<dbReference type="SUPFAM" id="SSF54106">
    <property type="entry name" value="LysM domain"/>
    <property type="match status" value="2"/>
</dbReference>
<dbReference type="PANTHER" id="PTHR33734">
    <property type="entry name" value="LYSM DOMAIN-CONTAINING GPI-ANCHORED PROTEIN 2"/>
    <property type="match status" value="1"/>
</dbReference>